<dbReference type="Proteomes" id="UP000005551">
    <property type="component" value="Unassembled WGS sequence"/>
</dbReference>
<name>I5BTU0_9BACT</name>
<evidence type="ECO:0000313" key="2">
    <source>
        <dbReference type="EMBL" id="EIM72992.1"/>
    </source>
</evidence>
<dbReference type="GO" id="GO:0004808">
    <property type="term" value="F:tRNA (5-methylaminomethyl-2-thiouridylate)(34)-methyltransferase activity"/>
    <property type="evidence" value="ECO:0007669"/>
    <property type="project" value="InterPro"/>
</dbReference>
<dbReference type="STRING" id="1189621.A3SI_18869"/>
<feature type="domain" description="MnmC-like methyltransferase" evidence="1">
    <location>
        <begin position="149"/>
        <end position="233"/>
    </location>
</feature>
<dbReference type="EMBL" id="AJYA01000070">
    <property type="protein sequence ID" value="EIM72992.1"/>
    <property type="molecule type" value="Genomic_DNA"/>
</dbReference>
<dbReference type="Gene3D" id="3.40.50.150">
    <property type="entry name" value="Vaccinia Virus protein VP39"/>
    <property type="match status" value="1"/>
</dbReference>
<sequence length="237" mass="27303">MEERENPEERVKIIETEDGSHSLYVPELKESYHSFHGAYRESVHVYMLYGLETWAMRNPQTYPIRIFELGFGTGLNAWLALVWAEQHKVPVLYHTIEPYPLEESVYTALNYAQIDSSISHYAPYFEALHRAPWNEGVVVSTYFNMKKEKTTLQEVQLYPADVVFYDAFAPSKQPELWDLEVLEKVVASMNYGALLTTYCAQGAFKRSLSALHLQVESPKGPPGKKEMTRAWKQIVST</sequence>
<dbReference type="GO" id="GO:0016645">
    <property type="term" value="F:oxidoreductase activity, acting on the CH-NH group of donors"/>
    <property type="evidence" value="ECO:0007669"/>
    <property type="project" value="InterPro"/>
</dbReference>
<dbReference type="Pfam" id="PF05430">
    <property type="entry name" value="Methyltransf_30"/>
    <property type="match status" value="1"/>
</dbReference>
<dbReference type="NCBIfam" id="NF033855">
    <property type="entry name" value="tRNA_MNMC2"/>
    <property type="match status" value="1"/>
</dbReference>
<accession>I5BTU0</accession>
<dbReference type="InterPro" id="IPR029063">
    <property type="entry name" value="SAM-dependent_MTases_sf"/>
</dbReference>
<dbReference type="AlphaFoldDB" id="I5BTU0"/>
<evidence type="ECO:0000313" key="3">
    <source>
        <dbReference type="Proteomes" id="UP000005551"/>
    </source>
</evidence>
<keyword evidence="3" id="KW-1185">Reference proteome</keyword>
<proteinExistence type="predicted"/>
<comment type="caution">
    <text evidence="2">The sequence shown here is derived from an EMBL/GenBank/DDBJ whole genome shotgun (WGS) entry which is preliminary data.</text>
</comment>
<organism evidence="2 3">
    <name type="scientific">Nitritalea halalkaliphila LW7</name>
    <dbReference type="NCBI Taxonomy" id="1189621"/>
    <lineage>
        <taxon>Bacteria</taxon>
        <taxon>Pseudomonadati</taxon>
        <taxon>Bacteroidota</taxon>
        <taxon>Cytophagia</taxon>
        <taxon>Cytophagales</taxon>
        <taxon>Cyclobacteriaceae</taxon>
        <taxon>Nitritalea</taxon>
    </lineage>
</organism>
<dbReference type="PANTHER" id="PTHR39963:SF1">
    <property type="entry name" value="MNMC-LIKE METHYLTRANSFERASE DOMAIN-CONTAINING PROTEIN"/>
    <property type="match status" value="1"/>
</dbReference>
<dbReference type="RefSeq" id="WP_009057358.1">
    <property type="nucleotide sequence ID" value="NZ_AJYA01000070.1"/>
</dbReference>
<reference evidence="2 3" key="1">
    <citation type="submission" date="2012-05" db="EMBL/GenBank/DDBJ databases">
        <title>Genome sequence of Nitritalea halalkaliphila LW7.</title>
        <authorList>
            <person name="Jangir P.K."/>
            <person name="Singh A."/>
            <person name="Shivaji S."/>
            <person name="Sharma R."/>
        </authorList>
    </citation>
    <scope>NUCLEOTIDE SEQUENCE [LARGE SCALE GENOMIC DNA]</scope>
    <source>
        <strain evidence="2 3">LW7</strain>
    </source>
</reference>
<dbReference type="InterPro" id="IPR047785">
    <property type="entry name" value="tRNA_MNMC2"/>
</dbReference>
<evidence type="ECO:0000259" key="1">
    <source>
        <dbReference type="Pfam" id="PF05430"/>
    </source>
</evidence>
<dbReference type="PANTHER" id="PTHR39963">
    <property type="entry name" value="SLL0983 PROTEIN"/>
    <property type="match status" value="1"/>
</dbReference>
<dbReference type="OrthoDB" id="9786494at2"/>
<dbReference type="PATRIC" id="fig|1189621.3.peg.3915"/>
<protein>
    <recommendedName>
        <fullName evidence="1">MnmC-like methyltransferase domain-containing protein</fullName>
    </recommendedName>
</protein>
<gene>
    <name evidence="2" type="ORF">A3SI_18869</name>
</gene>
<dbReference type="InterPro" id="IPR008471">
    <property type="entry name" value="MnmC-like_methylTransf"/>
</dbReference>